<organism evidence="1 2">
    <name type="scientific">Parachlamydia acanthamoebae</name>
    <dbReference type="NCBI Taxonomy" id="83552"/>
    <lineage>
        <taxon>Bacteria</taxon>
        <taxon>Pseudomonadati</taxon>
        <taxon>Chlamydiota</taxon>
        <taxon>Chlamydiia</taxon>
        <taxon>Parachlamydiales</taxon>
        <taxon>Parachlamydiaceae</taxon>
        <taxon>Parachlamydia</taxon>
    </lineage>
</organism>
<evidence type="ECO:0000313" key="2">
    <source>
        <dbReference type="Proteomes" id="UP000031307"/>
    </source>
</evidence>
<dbReference type="EMBL" id="JSAM01000112">
    <property type="protein sequence ID" value="KIA76548.1"/>
    <property type="molecule type" value="Genomic_DNA"/>
</dbReference>
<gene>
    <name evidence="1" type="ORF">DB43_AB00130</name>
</gene>
<dbReference type="RefSeq" id="WP_013924071.1">
    <property type="nucleotide sequence ID" value="NZ_BAWW01000066.1"/>
</dbReference>
<evidence type="ECO:0000313" key="1">
    <source>
        <dbReference type="EMBL" id="KIA76548.1"/>
    </source>
</evidence>
<protein>
    <submittedName>
        <fullName evidence="1">Uncharacterized protein</fullName>
    </submittedName>
</protein>
<name>A0A0C1E8Z2_9BACT</name>
<dbReference type="AlphaFoldDB" id="A0A0C1E8Z2"/>
<dbReference type="OMA" id="HQADEWK"/>
<comment type="caution">
    <text evidence="1">The sequence shown here is derived from an EMBL/GenBank/DDBJ whole genome shotgun (WGS) entry which is preliminary data.</text>
</comment>
<accession>A0A0C1E8Z2</accession>
<proteinExistence type="predicted"/>
<reference evidence="1 2" key="1">
    <citation type="journal article" date="2014" name="Mol. Biol. Evol.">
        <title>Massive expansion of Ubiquitination-related gene families within the Chlamydiae.</title>
        <authorList>
            <person name="Domman D."/>
            <person name="Collingro A."/>
            <person name="Lagkouvardos I."/>
            <person name="Gehre L."/>
            <person name="Weinmaier T."/>
            <person name="Rattei T."/>
            <person name="Subtil A."/>
            <person name="Horn M."/>
        </authorList>
    </citation>
    <scope>NUCLEOTIDE SEQUENCE [LARGE SCALE GENOMIC DNA]</scope>
    <source>
        <strain evidence="1 2">OEW1</strain>
    </source>
</reference>
<sequence length="132" mass="15349">MILDSELKKLFDRLHDEDCVQISLMGSDIFVKTDHISQISLLTQVYFGGNFIPKSVRRCLTGKAPFDDSALETFLTMDEGQFKIFLNYTGNIENLSHRTFIDVLEEFSHQADEWKLFLDEHDKNDLVYSHVK</sequence>
<dbReference type="PATRIC" id="fig|83552.4.peg.2324"/>
<dbReference type="Proteomes" id="UP000031307">
    <property type="component" value="Unassembled WGS sequence"/>
</dbReference>